<evidence type="ECO:0000313" key="3">
    <source>
        <dbReference type="EMBL" id="OON78742.1"/>
    </source>
</evidence>
<dbReference type="Pfam" id="PF00106">
    <property type="entry name" value="adh_short"/>
    <property type="match status" value="1"/>
</dbReference>
<dbReference type="SUPFAM" id="SSF51735">
    <property type="entry name" value="NAD(P)-binding Rossmann-fold domains"/>
    <property type="match status" value="1"/>
</dbReference>
<dbReference type="SMART" id="SM00822">
    <property type="entry name" value="PKS_KR"/>
    <property type="match status" value="1"/>
</dbReference>
<dbReference type="InterPro" id="IPR036291">
    <property type="entry name" value="NAD(P)-bd_dom_sf"/>
</dbReference>
<protein>
    <recommendedName>
        <fullName evidence="2">Ketoreductase domain-containing protein</fullName>
    </recommendedName>
</protein>
<evidence type="ECO:0000313" key="4">
    <source>
        <dbReference type="Proteomes" id="UP000190539"/>
    </source>
</evidence>
<dbReference type="PRINTS" id="PR00081">
    <property type="entry name" value="GDHRDH"/>
</dbReference>
<proteinExistence type="predicted"/>
<keyword evidence="4" id="KW-1185">Reference proteome</keyword>
<evidence type="ECO:0000256" key="1">
    <source>
        <dbReference type="ARBA" id="ARBA00023002"/>
    </source>
</evidence>
<dbReference type="RefSeq" id="WP_077968590.1">
    <property type="nucleotide sequence ID" value="NZ_CP045178.1"/>
</dbReference>
<dbReference type="AlphaFoldDB" id="A0A1V4A8Y6"/>
<dbReference type="OrthoDB" id="4577644at2"/>
<comment type="caution">
    <text evidence="3">The sequence shown here is derived from an EMBL/GenBank/DDBJ whole genome shotgun (WGS) entry which is preliminary data.</text>
</comment>
<dbReference type="STRING" id="83656.B1H18_15235"/>
<dbReference type="InterPro" id="IPR002347">
    <property type="entry name" value="SDR_fam"/>
</dbReference>
<dbReference type="GO" id="GO:0016491">
    <property type="term" value="F:oxidoreductase activity"/>
    <property type="evidence" value="ECO:0007669"/>
    <property type="project" value="UniProtKB-KW"/>
</dbReference>
<dbReference type="Gene3D" id="3.40.50.720">
    <property type="entry name" value="NAD(P)-binding Rossmann-like Domain"/>
    <property type="match status" value="1"/>
</dbReference>
<dbReference type="NCBIfam" id="NF004846">
    <property type="entry name" value="PRK06197.1"/>
    <property type="match status" value="1"/>
</dbReference>
<evidence type="ECO:0000259" key="2">
    <source>
        <dbReference type="SMART" id="SM00822"/>
    </source>
</evidence>
<dbReference type="EMBL" id="MVFC01000011">
    <property type="protein sequence ID" value="OON78742.1"/>
    <property type="molecule type" value="Genomic_DNA"/>
</dbReference>
<dbReference type="Proteomes" id="UP000190539">
    <property type="component" value="Unassembled WGS sequence"/>
</dbReference>
<dbReference type="PANTHER" id="PTHR43157">
    <property type="entry name" value="PHOSPHATIDYLINOSITOL-GLYCAN BIOSYNTHESIS CLASS F PROTEIN-RELATED"/>
    <property type="match status" value="1"/>
</dbReference>
<gene>
    <name evidence="3" type="ORF">B1H18_15235</name>
</gene>
<sequence>MSRSTGWTAHDIPYQHGRLALVTGATGGIGTHTALELARAGAAVLLTGRDEEKLEETADAIRAEVGAAEVETLLLDLADLASVRRAADIVVGSGRALDLLVNNAAVMAVPRRRTTTDGFELTFGTNHLGHFALTGQLLPALLRADAPRVVTVSALLARWRTAALVDVNSVRRYSPMRAYAKSKLANVMFTQELTHRARNSPLAPVAVHPGVAATGLQRHTSAPVRWATDHLLTLLAGTPASAALPSLYAATAPGVDPGSFIGPTGFAETRGTPGPVRLPSRALDADRALELWTKSGEVTGVTYDFG</sequence>
<dbReference type="InterPro" id="IPR057326">
    <property type="entry name" value="KR_dom"/>
</dbReference>
<accession>A0A1V4A8Y6</accession>
<feature type="domain" description="Ketoreductase" evidence="2">
    <location>
        <begin position="18"/>
        <end position="179"/>
    </location>
</feature>
<organism evidence="3 4">
    <name type="scientific">Streptomyces tsukubensis</name>
    <dbReference type="NCBI Taxonomy" id="83656"/>
    <lineage>
        <taxon>Bacteria</taxon>
        <taxon>Bacillati</taxon>
        <taxon>Actinomycetota</taxon>
        <taxon>Actinomycetes</taxon>
        <taxon>Kitasatosporales</taxon>
        <taxon>Streptomycetaceae</taxon>
        <taxon>Streptomyces</taxon>
    </lineage>
</organism>
<name>A0A1V4A8Y6_9ACTN</name>
<keyword evidence="1" id="KW-0560">Oxidoreductase</keyword>
<dbReference type="PANTHER" id="PTHR43157:SF31">
    <property type="entry name" value="PHOSPHATIDYLINOSITOL-GLYCAN BIOSYNTHESIS CLASS F PROTEIN"/>
    <property type="match status" value="1"/>
</dbReference>
<reference evidence="3 4" key="1">
    <citation type="submission" date="2017-02" db="EMBL/GenBank/DDBJ databases">
        <title>Draft Genome Sequence of Streptomyces tsukubaensis F601, a Producer of the immunosuppressant tacrolimus FK506.</title>
        <authorList>
            <person name="Zong G."/>
            <person name="Zhong C."/>
            <person name="Fu J."/>
            <person name="Qin R."/>
            <person name="Cao G."/>
        </authorList>
    </citation>
    <scope>NUCLEOTIDE SEQUENCE [LARGE SCALE GENOMIC DNA]</scope>
    <source>
        <strain evidence="3 4">F601</strain>
    </source>
</reference>